<dbReference type="Pfam" id="PF00109">
    <property type="entry name" value="ketoacyl-synt"/>
    <property type="match status" value="2"/>
</dbReference>
<dbReference type="SMART" id="SM00826">
    <property type="entry name" value="PKS_DH"/>
    <property type="match status" value="1"/>
</dbReference>
<dbReference type="SUPFAM" id="SSF47336">
    <property type="entry name" value="ACP-like"/>
    <property type="match status" value="2"/>
</dbReference>
<evidence type="ECO:0000259" key="10">
    <source>
        <dbReference type="PROSITE" id="PS50075"/>
    </source>
</evidence>
<dbReference type="SUPFAM" id="SSF53901">
    <property type="entry name" value="Thiolase-like"/>
    <property type="match status" value="2"/>
</dbReference>
<dbReference type="Gene3D" id="3.40.47.10">
    <property type="match status" value="2"/>
</dbReference>
<comment type="pathway">
    <text evidence="1">Antibiotic biosynthesis.</text>
</comment>
<dbReference type="InterPro" id="IPR020807">
    <property type="entry name" value="PKS_DH"/>
</dbReference>
<comment type="caution">
    <text evidence="13">The sequence shown here is derived from an EMBL/GenBank/DDBJ whole genome shotgun (WGS) entry which is preliminary data.</text>
</comment>
<dbReference type="PROSITE" id="PS00012">
    <property type="entry name" value="PHOSPHOPANTETHEINE"/>
    <property type="match status" value="2"/>
</dbReference>
<dbReference type="PANTHER" id="PTHR43775">
    <property type="entry name" value="FATTY ACID SYNTHASE"/>
    <property type="match status" value="1"/>
</dbReference>
<dbReference type="InterPro" id="IPR014030">
    <property type="entry name" value="Ketoacyl_synth_N"/>
</dbReference>
<evidence type="ECO:0000256" key="5">
    <source>
        <dbReference type="ARBA" id="ARBA00023194"/>
    </source>
</evidence>
<dbReference type="Pfam" id="PF00698">
    <property type="entry name" value="Acyl_transf_1"/>
    <property type="match status" value="2"/>
</dbReference>
<dbReference type="InterPro" id="IPR032821">
    <property type="entry name" value="PKS_assoc"/>
</dbReference>
<feature type="region of interest" description="N-terminal hotdog fold" evidence="8">
    <location>
        <begin position="1960"/>
        <end position="2084"/>
    </location>
</feature>
<dbReference type="InterPro" id="IPR014043">
    <property type="entry name" value="Acyl_transferase_dom"/>
</dbReference>
<dbReference type="OrthoDB" id="9778690at2"/>
<feature type="region of interest" description="Disordered" evidence="9">
    <location>
        <begin position="931"/>
        <end position="959"/>
    </location>
</feature>
<dbReference type="InterPro" id="IPR049900">
    <property type="entry name" value="PKS_mFAS_DH"/>
</dbReference>
<organism evidence="13 14">
    <name type="scientific">Streptomyces marianii</name>
    <dbReference type="NCBI Taxonomy" id="1817406"/>
    <lineage>
        <taxon>Bacteria</taxon>
        <taxon>Bacillati</taxon>
        <taxon>Actinomycetota</taxon>
        <taxon>Actinomycetes</taxon>
        <taxon>Kitasatosporales</taxon>
        <taxon>Streptomycetaceae</taxon>
        <taxon>Streptomyces</taxon>
    </lineage>
</organism>
<dbReference type="GO" id="GO:0031177">
    <property type="term" value="F:phosphopantetheine binding"/>
    <property type="evidence" value="ECO:0007669"/>
    <property type="project" value="InterPro"/>
</dbReference>
<dbReference type="EMBL" id="VAWE01000001">
    <property type="protein sequence ID" value="TLQ44820.1"/>
    <property type="molecule type" value="Genomic_DNA"/>
</dbReference>
<keyword evidence="14" id="KW-1185">Reference proteome</keyword>
<dbReference type="PROSITE" id="PS52019">
    <property type="entry name" value="PKS_MFAS_DH"/>
    <property type="match status" value="1"/>
</dbReference>
<feature type="region of interest" description="C-terminal hotdog fold" evidence="8">
    <location>
        <begin position="2103"/>
        <end position="2244"/>
    </location>
</feature>
<evidence type="ECO:0000256" key="8">
    <source>
        <dbReference type="PROSITE-ProRule" id="PRU01363"/>
    </source>
</evidence>
<dbReference type="InterPro" id="IPR016035">
    <property type="entry name" value="Acyl_Trfase/lysoPLipase"/>
</dbReference>
<gene>
    <name evidence="13" type="ORF">FEF34_18565</name>
</gene>
<feature type="region of interest" description="Disordered" evidence="9">
    <location>
        <begin position="2822"/>
        <end position="2856"/>
    </location>
</feature>
<dbReference type="InterPro" id="IPR018201">
    <property type="entry name" value="Ketoacyl_synth_AS"/>
</dbReference>
<dbReference type="InterPro" id="IPR050091">
    <property type="entry name" value="PKS_NRPS_Biosynth_Enz"/>
</dbReference>
<protein>
    <submittedName>
        <fullName evidence="13">SDR family NAD(P)-dependent oxidoreductase</fullName>
    </submittedName>
</protein>
<dbReference type="SUPFAM" id="SSF52151">
    <property type="entry name" value="FabD/lysophospholipase-like"/>
    <property type="match status" value="2"/>
</dbReference>
<keyword evidence="5" id="KW-0045">Antibiotic biosynthesis</keyword>
<dbReference type="Pfam" id="PF02801">
    <property type="entry name" value="Ketoacyl-synt_C"/>
    <property type="match status" value="2"/>
</dbReference>
<dbReference type="GO" id="GO:0033068">
    <property type="term" value="P:macrolide biosynthetic process"/>
    <property type="evidence" value="ECO:0007669"/>
    <property type="project" value="UniProtKB-ARBA"/>
</dbReference>
<reference evidence="13 14" key="1">
    <citation type="submission" date="2019-05" db="EMBL/GenBank/DDBJ databases">
        <title>Streptomyces marianii sp. nov., a novel marine actinomycete from southern coast of India.</title>
        <authorList>
            <person name="Iniyan A.M."/>
            <person name="Wink J."/>
            <person name="Ramprasad E."/>
            <person name="Ramana C.V."/>
            <person name="Bunk B."/>
            <person name="Sproer C."/>
            <person name="Joseph F.-J.R.S."/>
            <person name="Vincent S.G.P."/>
        </authorList>
    </citation>
    <scope>NUCLEOTIDE SEQUENCE [LARGE SCALE GENOMIC DNA]</scope>
    <source>
        <strain evidence="13 14">ICN19</strain>
    </source>
</reference>
<dbReference type="Gene3D" id="3.10.129.110">
    <property type="entry name" value="Polyketide synthase dehydratase"/>
    <property type="match status" value="1"/>
</dbReference>
<dbReference type="InterPro" id="IPR016039">
    <property type="entry name" value="Thiolase-like"/>
</dbReference>
<dbReference type="InterPro" id="IPR016036">
    <property type="entry name" value="Malonyl_transacylase_ACP-bd"/>
</dbReference>
<dbReference type="GO" id="GO:0004312">
    <property type="term" value="F:fatty acid synthase activity"/>
    <property type="evidence" value="ECO:0007669"/>
    <property type="project" value="TreeGrafter"/>
</dbReference>
<evidence type="ECO:0000256" key="2">
    <source>
        <dbReference type="ARBA" id="ARBA00022450"/>
    </source>
</evidence>
<evidence type="ECO:0000259" key="11">
    <source>
        <dbReference type="PROSITE" id="PS52004"/>
    </source>
</evidence>
<evidence type="ECO:0000259" key="12">
    <source>
        <dbReference type="PROSITE" id="PS52019"/>
    </source>
</evidence>
<dbReference type="InterPro" id="IPR013968">
    <property type="entry name" value="PKS_KR"/>
</dbReference>
<keyword evidence="3" id="KW-0597">Phosphoprotein</keyword>
<feature type="active site" description="Proton acceptor; for dehydratase activity" evidence="8">
    <location>
        <position position="1992"/>
    </location>
</feature>
<dbReference type="Gene3D" id="3.40.50.720">
    <property type="entry name" value="NAD(P)-binding Rossmann-like Domain"/>
    <property type="match status" value="1"/>
</dbReference>
<dbReference type="InterPro" id="IPR036736">
    <property type="entry name" value="ACP-like_sf"/>
</dbReference>
<dbReference type="Pfam" id="PF14765">
    <property type="entry name" value="PS-DH"/>
    <property type="match status" value="1"/>
</dbReference>
<feature type="domain" description="Ketosynthase family 3 (KS3)" evidence="11">
    <location>
        <begin position="1069"/>
        <end position="1485"/>
    </location>
</feature>
<dbReference type="InterPro" id="IPR001227">
    <property type="entry name" value="Ac_transferase_dom_sf"/>
</dbReference>
<evidence type="ECO:0000256" key="9">
    <source>
        <dbReference type="SAM" id="MobiDB-lite"/>
    </source>
</evidence>
<dbReference type="GO" id="GO:0004315">
    <property type="term" value="F:3-oxoacyl-[acyl-carrier-protein] synthase activity"/>
    <property type="evidence" value="ECO:0007669"/>
    <property type="project" value="InterPro"/>
</dbReference>
<evidence type="ECO:0000313" key="13">
    <source>
        <dbReference type="EMBL" id="TLQ44820.1"/>
    </source>
</evidence>
<keyword evidence="4" id="KW-0808">Transferase</keyword>
<dbReference type="FunFam" id="1.10.1200.10:FF:000007">
    <property type="entry name" value="Probable polyketide synthase pks17"/>
    <property type="match status" value="2"/>
</dbReference>
<dbReference type="InterPro" id="IPR049552">
    <property type="entry name" value="PKS_DH_N"/>
</dbReference>
<dbReference type="Pfam" id="PF00550">
    <property type="entry name" value="PP-binding"/>
    <property type="match status" value="2"/>
</dbReference>
<dbReference type="PROSITE" id="PS52004">
    <property type="entry name" value="KS3_2"/>
    <property type="match status" value="2"/>
</dbReference>
<keyword evidence="2" id="KW-0596">Phosphopantetheine</keyword>
<feature type="domain" description="Carrier" evidence="10">
    <location>
        <begin position="974"/>
        <end position="1049"/>
    </location>
</feature>
<dbReference type="SMART" id="SM00825">
    <property type="entry name" value="PKS_KS"/>
    <property type="match status" value="2"/>
</dbReference>
<dbReference type="CDD" id="cd08956">
    <property type="entry name" value="KR_3_FAS_SDR_x"/>
    <property type="match status" value="1"/>
</dbReference>
<dbReference type="InterPro" id="IPR036291">
    <property type="entry name" value="NAD(P)-bd_dom_sf"/>
</dbReference>
<dbReference type="Gene3D" id="3.30.70.3290">
    <property type="match status" value="2"/>
</dbReference>
<feature type="domain" description="Ketosynthase family 3 (KS3)" evidence="11">
    <location>
        <begin position="20"/>
        <end position="439"/>
    </location>
</feature>
<accession>A0A5R9E4C7</accession>
<dbReference type="SUPFAM" id="SSF55048">
    <property type="entry name" value="Probable ACP-binding domain of malonyl-CoA ACP transacylase"/>
    <property type="match status" value="2"/>
</dbReference>
<dbReference type="InterPro" id="IPR049551">
    <property type="entry name" value="PKS_DH_C"/>
</dbReference>
<keyword evidence="6" id="KW-0511">Multifunctional enzyme</keyword>
<dbReference type="PROSITE" id="PS00606">
    <property type="entry name" value="KS3_1"/>
    <property type="match status" value="1"/>
</dbReference>
<name>A0A5R9E4C7_9ACTN</name>
<dbReference type="InterPro" id="IPR020841">
    <property type="entry name" value="PKS_Beta-ketoAc_synthase_dom"/>
</dbReference>
<dbReference type="PANTHER" id="PTHR43775:SF51">
    <property type="entry name" value="INACTIVE PHENOLPHTHIOCEROL SYNTHESIS POLYKETIDE SYNTHASE TYPE I PKS1-RELATED"/>
    <property type="match status" value="1"/>
</dbReference>
<evidence type="ECO:0000256" key="4">
    <source>
        <dbReference type="ARBA" id="ARBA00022679"/>
    </source>
</evidence>
<dbReference type="Pfam" id="PF08659">
    <property type="entry name" value="KR"/>
    <property type="match status" value="1"/>
</dbReference>
<feature type="domain" description="Carrier" evidence="10">
    <location>
        <begin position="2746"/>
        <end position="2821"/>
    </location>
</feature>
<evidence type="ECO:0000256" key="3">
    <source>
        <dbReference type="ARBA" id="ARBA00022553"/>
    </source>
</evidence>
<proteinExistence type="predicted"/>
<dbReference type="PROSITE" id="PS50075">
    <property type="entry name" value="CARRIER"/>
    <property type="match status" value="2"/>
</dbReference>
<feature type="domain" description="PKS/mFAS DH" evidence="12">
    <location>
        <begin position="1960"/>
        <end position="2244"/>
    </location>
</feature>
<dbReference type="SUPFAM" id="SSF51735">
    <property type="entry name" value="NAD(P)-binding Rossmann-fold domains"/>
    <property type="match status" value="2"/>
</dbReference>
<dbReference type="SMART" id="SM01294">
    <property type="entry name" value="PKS_PP_betabranch"/>
    <property type="match status" value="2"/>
</dbReference>
<dbReference type="Gene3D" id="1.10.1200.10">
    <property type="entry name" value="ACP-like"/>
    <property type="match status" value="2"/>
</dbReference>
<evidence type="ECO:0000256" key="6">
    <source>
        <dbReference type="ARBA" id="ARBA00023268"/>
    </source>
</evidence>
<dbReference type="SMART" id="SM00822">
    <property type="entry name" value="PKS_KR"/>
    <property type="match status" value="1"/>
</dbReference>
<sequence>MRMRNRVSVENTRHGAEPCGEPIAVVGLSCRFPDAPNPEAYWKLLARGGDAVTEPPADRVAATGGRAAAGPAGKGGFVHGIGDFEPGFFGIAPREAVAMDPQQRLMLELAWEALEEAGIVPADLERSDTGVFVGAMTGDYSDLARRSRTPLGHHSFTGLNRCLIANRVSYVLGLRGPSLTVDAGQASSLVAVHTACQSLRTGETEVALAGGVELDLGTESADLAEHFGGLSPDGRCATFDAGANGYVRGEGGAFVVLKTLSRALADGDRIHAVLRGGAVNNDGGGPGLTVPHEEAQRALLARAYRNAGVHPADVQYVELHGTGTPVGDPIEAAALGAVLGAARPASSPLLVGSAKTNIGHLGAAAGMAGLLKVVLSLTHGQLPPSIHHTSPHPRLPLAEINLRVQDTLGAWPVAEPERRLAGVSAFGVGGTNAHLVVAAPEPRKETVRAGANSLLVLTSSPTGRETGATAEPARPATFRAGILPWLVSGHTAAGLRAQAESLLTHLADASDEFEGDLGDAPVDIGWSLAATRTAFRHRSVLLAGSRTELAAKLTALAAGDRSASRVTGTARTVGRPVFVFPGQGSQWYGMAADLLDASDVFLSSVRACDRALAPYLDWTTEDVLRKAPDAPSLERIDVLQPTLFTVMVALADLWRSFGVEPGAVVGHSQGEVAAAYVAGALGLDDAARVIALRSHHLLTVAGRGGMASVELTSEEAAERLLAYDGRLCIAVVNGPRAVVVSGDASAVDDLVERCRAEGVRARKVPSDCAGHSVHMDKIREALLADLAEVAPRRGTVPFYSTVTAGELDTATLDAGYWYRNIRETVEFHRTVLSLADDGHDAFVEISPHPILTMSVQSTFEGRETAPVVVGSLRRDEDGPQRFLSSVASLHAQGGTVDWRPVFPGDVTAVPLPTYAFQRRRYWVEPPVAAAPGERTVSVPSQDLAETAETEEVETSEATEDGLELAGLSAEDATALVRDLVHGEAALVLGLDPRDTVDPTASFKDLGFDSVTAVELRNRLVTATGLRLPTTLLFDHPTPQRLTDHLLAEATGVRPGAAAPAAAGAVKDEDDPIVIVGTACRFPGDVTSAEELWKLVLDEADAITGFPENRGWPLDTRSATAFGGFLHDADLFDAEFFGISPREAVGMDPQQRLLLETSWEAFERAGLDPAGLRGSGTGVFIGAMAQDYGPRLHESADKDGGYLLTGNASSVLSGRLAYSFGLEGPAVTVDTACSSSLVALHLAAQALGGGECDLALAGGVTVMSSHGYFVEFSRQRGLAEDGRCKAFSEGADGTAWAEGVGVLVLERLSDARRRGHQVLAVVQGSAVNQDGASNGLTAPNGPSQERVILQALAGGGLSTADVDVVEAHGTGTRLGDPIEAQALLSTYGRDRDENSPLYLGSLKSNIGHAQAAAGVGGVIKMVMAIRNGVLPRTLHVDEPSSRIDWSSGAVELLTEAKAWPETDRPRRAGVSSFGISGTNAHVVLEQAPAEDTAEGTEPVVSGSGQPLPWLISARTEDALRVRAERLGSFLTEHPEHSAADIGLSLASAPSGFAQRAAVLATDDEGRLRALAALAAGETSADLVTGAVSGTGKTAFLFTGQGSQRPGMGRELHATQPVFAAALDAICERIDAHLGISLKDLMFAEEGTEEASALNDTQYTQTALFALEVALFRLMEHQGITPDYLLGHSIGELAAAHVAGVLSLDDACTLVAARGRLMQTARTGGAMLAIQATENDVLASLTPYEGRAVIAAVNGPTSTVISGDEDAITELADHWRKSGRKVNRLKVSHAFHSPHMDDILKEFRNVAASLTYTEPTIPLVSNVTGTLATPHQLTDPDYWVNHLRGTVRYADGVRVLEQAGVTAYVELGPDGVLSAMTRGCLSDDTAVTGAVPLLRGGHAEARTLAAGLALAYANGADVDWSGFFPGARTVPLPSYAFQRERYWLDEPPAAPVAPAPTGGAEHPLLTGGMELAGGLGRVFTGRLDLGTDPWLADHTVMGTALLPGAAVAELALYAARKTGGERVADLTLEAPLVLPATEAVDVQLLVGPPAEDGTRPVTLHARPADDPEGPWIRHATGLVDTDGTADGSPEAAVEQESAAWPPLGATPVPLDGLYARLAERGYGYGPAFRSLRAVWSHGDDLYAEVTPEAASAKGAGFLLHPASLDAALHPLLAVAGDDAPLLVPFAWSGVTPLGTATGSAASDGLRVRLRRSRPDVVSLLVSDATGGPLLAADALTLRALPSGADLVAGRAARDGLFALEWERSQAPAAPVPAGADWAVVGEDGTGAAEAVRGAGVSVRHYPGLGELRRALDEGDRAPAVVLVTGPVADATGHETDGRHPWAARTALATGTVLDLARDWTTDDRLTGSRLVLITSGAVTVAAEDGRGTGPDPALAAAWGLIRSAQSEHPGRFSLIDTDSAPDSLRVLAWAVAADEAQLILREGRLSVPVLHRPRPNRPSGTTAPFGPGSHVLISGGLGTLGRLVARHLVREHGVRRLLLTGRRGTATPGAPEFVAELAAEGAEATVAACDAADREALAALLASVDPGRPLTAVVHAAGVLDDAVIGGLTPERMERVLRPKADAAVHLHELTRHLDLDAFVLFSSFAGMLGTAGQGNYSAANAFLDALAAVRHAEGLPALSLAWGLWKSDGGMGGELSSADLRRLARSGIRALSDREGLALFDAACAGDVPVLAAAGIDPAAMDPESAPALVRSLVPAARRQAAAPRAADRPAELRARLARTPEPEHRHLLVELVREQVAAVLGHADPDTVAAERRFQDLGFDSLTAVELRNRLVAETGVKLPPTLVFDHPTPGALADRLRTELAPEPAPEPAPGTSDGGLEGPDGLDDLGDLFDTPLDLDLMTGDDLVRLALGGSES</sequence>
<dbReference type="InterPro" id="IPR009081">
    <property type="entry name" value="PP-bd_ACP"/>
</dbReference>
<dbReference type="InterPro" id="IPR020806">
    <property type="entry name" value="PKS_PP-bd"/>
</dbReference>
<dbReference type="SMART" id="SM00827">
    <property type="entry name" value="PKS_AT"/>
    <property type="match status" value="2"/>
</dbReference>
<dbReference type="Pfam" id="PF21089">
    <property type="entry name" value="PKS_DH_N"/>
    <property type="match status" value="1"/>
</dbReference>
<dbReference type="InterPro" id="IPR042104">
    <property type="entry name" value="PKS_dehydratase_sf"/>
</dbReference>
<evidence type="ECO:0000313" key="14">
    <source>
        <dbReference type="Proteomes" id="UP000305921"/>
    </source>
</evidence>
<dbReference type="InterPro" id="IPR057326">
    <property type="entry name" value="KR_dom"/>
</dbReference>
<dbReference type="InterPro" id="IPR006162">
    <property type="entry name" value="Ppantetheine_attach_site"/>
</dbReference>
<feature type="compositionally biased region" description="Acidic residues" evidence="9">
    <location>
        <begin position="945"/>
        <end position="959"/>
    </location>
</feature>
<keyword evidence="7" id="KW-0012">Acyltransferase</keyword>
<dbReference type="GO" id="GO:0006633">
    <property type="term" value="P:fatty acid biosynthetic process"/>
    <property type="evidence" value="ECO:0007669"/>
    <property type="project" value="InterPro"/>
</dbReference>
<dbReference type="InterPro" id="IPR055123">
    <property type="entry name" value="SpnB-like_Rossmann"/>
</dbReference>
<dbReference type="FunFam" id="3.40.47.10:FF:000019">
    <property type="entry name" value="Polyketide synthase type I"/>
    <property type="match status" value="2"/>
</dbReference>
<evidence type="ECO:0000256" key="7">
    <source>
        <dbReference type="ARBA" id="ARBA00023315"/>
    </source>
</evidence>
<dbReference type="Pfam" id="PF22953">
    <property type="entry name" value="SpnB_Rossmann"/>
    <property type="match status" value="1"/>
</dbReference>
<dbReference type="InterPro" id="IPR014031">
    <property type="entry name" value="Ketoacyl_synth_C"/>
</dbReference>
<dbReference type="CDD" id="cd00833">
    <property type="entry name" value="PKS"/>
    <property type="match status" value="2"/>
</dbReference>
<dbReference type="SMART" id="SM00823">
    <property type="entry name" value="PKS_PP"/>
    <property type="match status" value="2"/>
</dbReference>
<feature type="active site" description="Proton donor; for dehydratase activity" evidence="8">
    <location>
        <position position="2163"/>
    </location>
</feature>
<dbReference type="Proteomes" id="UP000305921">
    <property type="component" value="Unassembled WGS sequence"/>
</dbReference>
<dbReference type="Gene3D" id="3.40.366.10">
    <property type="entry name" value="Malonyl-Coenzyme A Acyl Carrier Protein, domain 2"/>
    <property type="match status" value="2"/>
</dbReference>
<evidence type="ECO:0000256" key="1">
    <source>
        <dbReference type="ARBA" id="ARBA00004792"/>
    </source>
</evidence>
<dbReference type="FunFam" id="3.40.366.10:FF:000002">
    <property type="entry name" value="Probable polyketide synthase 2"/>
    <property type="match status" value="2"/>
</dbReference>
<dbReference type="Pfam" id="PF16197">
    <property type="entry name" value="KAsynt_C_assoc"/>
    <property type="match status" value="1"/>
</dbReference>